<dbReference type="AlphaFoldDB" id="A0A126T115"/>
<gene>
    <name evidence="6" type="ORF">JT25_004580</name>
</gene>
<dbReference type="SUPFAM" id="SSF50199">
    <property type="entry name" value="Staphylococcal nuclease"/>
    <property type="match status" value="1"/>
</dbReference>
<dbReference type="InterPro" id="IPR016071">
    <property type="entry name" value="Staphylococal_nuclease_OB-fold"/>
</dbReference>
<keyword evidence="2" id="KW-0255">Endonuclease</keyword>
<dbReference type="GO" id="GO:0004519">
    <property type="term" value="F:endonuclease activity"/>
    <property type="evidence" value="ECO:0007669"/>
    <property type="project" value="UniProtKB-KW"/>
</dbReference>
<keyword evidence="3" id="KW-0378">Hydrolase</keyword>
<evidence type="ECO:0000259" key="5">
    <source>
        <dbReference type="PROSITE" id="PS50830"/>
    </source>
</evidence>
<keyword evidence="4" id="KW-0732">Signal</keyword>
<organism evidence="6 7">
    <name type="scientific">Methylomonas denitrificans</name>
    <dbReference type="NCBI Taxonomy" id="1538553"/>
    <lineage>
        <taxon>Bacteria</taxon>
        <taxon>Pseudomonadati</taxon>
        <taxon>Pseudomonadota</taxon>
        <taxon>Gammaproteobacteria</taxon>
        <taxon>Methylococcales</taxon>
        <taxon>Methylococcaceae</taxon>
        <taxon>Methylomonas</taxon>
    </lineage>
</organism>
<dbReference type="PROSITE" id="PS50830">
    <property type="entry name" value="TNASE_3"/>
    <property type="match status" value="1"/>
</dbReference>
<keyword evidence="1" id="KW-0540">Nuclease</keyword>
<evidence type="ECO:0000313" key="7">
    <source>
        <dbReference type="Proteomes" id="UP000030512"/>
    </source>
</evidence>
<dbReference type="PROSITE" id="PS01284">
    <property type="entry name" value="TNASE_2"/>
    <property type="match status" value="1"/>
</dbReference>
<evidence type="ECO:0000256" key="4">
    <source>
        <dbReference type="SAM" id="SignalP"/>
    </source>
</evidence>
<dbReference type="Pfam" id="PF13511">
    <property type="entry name" value="DUF4124"/>
    <property type="match status" value="1"/>
</dbReference>
<protein>
    <submittedName>
        <fullName evidence="6">Nuclease</fullName>
    </submittedName>
</protein>
<accession>A0A126T115</accession>
<dbReference type="GO" id="GO:0003676">
    <property type="term" value="F:nucleic acid binding"/>
    <property type="evidence" value="ECO:0007669"/>
    <property type="project" value="InterPro"/>
</dbReference>
<name>A0A126T115_9GAMM</name>
<dbReference type="KEGG" id="mdn:JT25_004580"/>
<reference evidence="6 7" key="1">
    <citation type="journal article" date="2015" name="Environ. Microbiol.">
        <title>Methane oxidation coupled to nitrate reduction under hypoxia by the Gammaproteobacterium Methylomonas denitrificans, sp. nov. type strain FJG1.</title>
        <authorList>
            <person name="Kits K.D."/>
            <person name="Klotz M.G."/>
            <person name="Stein L.Y."/>
        </authorList>
    </citation>
    <scope>NUCLEOTIDE SEQUENCE [LARGE SCALE GENOMIC DNA]</scope>
    <source>
        <strain evidence="6 7">FJG1</strain>
    </source>
</reference>
<feature type="domain" description="TNase-like" evidence="5">
    <location>
        <begin position="51"/>
        <end position="180"/>
    </location>
</feature>
<dbReference type="GO" id="GO:0016787">
    <property type="term" value="F:hydrolase activity"/>
    <property type="evidence" value="ECO:0007669"/>
    <property type="project" value="UniProtKB-KW"/>
</dbReference>
<evidence type="ECO:0000256" key="1">
    <source>
        <dbReference type="ARBA" id="ARBA00022722"/>
    </source>
</evidence>
<dbReference type="Proteomes" id="UP000030512">
    <property type="component" value="Chromosome"/>
</dbReference>
<evidence type="ECO:0000256" key="2">
    <source>
        <dbReference type="ARBA" id="ARBA00022759"/>
    </source>
</evidence>
<feature type="chain" id="PRO_5007274498" evidence="4">
    <location>
        <begin position="22"/>
        <end position="273"/>
    </location>
</feature>
<dbReference type="RefSeq" id="WP_062327755.1">
    <property type="nucleotide sequence ID" value="NZ_CP014476.1"/>
</dbReference>
<dbReference type="EMBL" id="CP014476">
    <property type="protein sequence ID" value="AMK75767.1"/>
    <property type="molecule type" value="Genomic_DNA"/>
</dbReference>
<sequence length="273" mass="30976">MMKSTKHCLWLLAILPALLSAEVYQWTDQQGRRHYADHGNENAKVVSIDPGVAYYRVEKVFDGDTISLSDGQKVRFLGINTPEVAGRNKSAEAGGEQAKAWLKNKLEHRKVFLQGDLEKQDKYQRTLAYVFTEDKEHINLELVKRGLATVNIYPPNLKYLEPLLAAQRSAEQAKLGIWADEAYAPLAVELLDENNYQGWKRLTGRIRAVKNTAKHSYLQFSDAVSISVEPISAGLFPPLETYVGKDVEVRGWVKRSKQRFTTQVRHPADIVLR</sequence>
<feature type="signal peptide" evidence="4">
    <location>
        <begin position="1"/>
        <end position="21"/>
    </location>
</feature>
<dbReference type="PANTHER" id="PTHR12302:SF3">
    <property type="entry name" value="SERINE_THREONINE-PROTEIN KINASE 31"/>
    <property type="match status" value="1"/>
</dbReference>
<dbReference type="PANTHER" id="PTHR12302">
    <property type="entry name" value="EBNA2 BINDING PROTEIN P100"/>
    <property type="match status" value="1"/>
</dbReference>
<dbReference type="InterPro" id="IPR002071">
    <property type="entry name" value="Thermonucl_AS"/>
</dbReference>
<dbReference type="Gene3D" id="2.40.50.90">
    <property type="match status" value="1"/>
</dbReference>
<dbReference type="InterPro" id="IPR035437">
    <property type="entry name" value="SNase_OB-fold_sf"/>
</dbReference>
<keyword evidence="7" id="KW-1185">Reference proteome</keyword>
<dbReference type="SMART" id="SM00318">
    <property type="entry name" value="SNc"/>
    <property type="match status" value="1"/>
</dbReference>
<dbReference type="STRING" id="1538553.JT25_004580"/>
<evidence type="ECO:0000313" key="6">
    <source>
        <dbReference type="EMBL" id="AMK75767.1"/>
    </source>
</evidence>
<dbReference type="Pfam" id="PF00565">
    <property type="entry name" value="SNase"/>
    <property type="match status" value="1"/>
</dbReference>
<proteinExistence type="predicted"/>
<dbReference type="OrthoDB" id="7062774at2"/>
<evidence type="ECO:0000256" key="3">
    <source>
        <dbReference type="ARBA" id="ARBA00022801"/>
    </source>
</evidence>
<dbReference type="InterPro" id="IPR025392">
    <property type="entry name" value="DUF4124"/>
</dbReference>